<dbReference type="AlphaFoldDB" id="A0A089L7X6"/>
<feature type="transmembrane region" description="Helical" evidence="1">
    <location>
        <begin position="73"/>
        <end position="92"/>
    </location>
</feature>
<feature type="transmembrane region" description="Helical" evidence="1">
    <location>
        <begin position="104"/>
        <end position="122"/>
    </location>
</feature>
<keyword evidence="1" id="KW-1133">Transmembrane helix</keyword>
<dbReference type="HOGENOM" id="CLU_1784986_0_0_9"/>
<dbReference type="OrthoDB" id="1931348at2"/>
<evidence type="ECO:0000256" key="1">
    <source>
        <dbReference type="SAM" id="Phobius"/>
    </source>
</evidence>
<keyword evidence="3" id="KW-1185">Reference proteome</keyword>
<accession>A0A089L7X6</accession>
<evidence type="ECO:0000313" key="2">
    <source>
        <dbReference type="EMBL" id="AIQ57596.1"/>
    </source>
</evidence>
<dbReference type="KEGG" id="pbd:PBOR_12130"/>
<keyword evidence="1" id="KW-0812">Transmembrane</keyword>
<proteinExistence type="predicted"/>
<name>A0A089L7X6_PAEBO</name>
<gene>
    <name evidence="2" type="ORF">PBOR_12130</name>
</gene>
<sequence length="146" mass="16545">MIKTGKYLSFFVKDLLVACGFLTVLAAIVLALNSTETVHGSLFVQLFLGASAFTCFRYALVNTHEVEKRVQTISFYIFFILADVFVILWLWLFADGPLMDKGVLVPFVIVILVVKTMVYTMMHIDGKREAKQLNQKLDEYHKGGDK</sequence>
<dbReference type="RefSeq" id="WP_042211807.1">
    <property type="nucleotide sequence ID" value="NZ_CP009285.1"/>
</dbReference>
<organism evidence="2 3">
    <name type="scientific">Paenibacillus borealis</name>
    <dbReference type="NCBI Taxonomy" id="160799"/>
    <lineage>
        <taxon>Bacteria</taxon>
        <taxon>Bacillati</taxon>
        <taxon>Bacillota</taxon>
        <taxon>Bacilli</taxon>
        <taxon>Bacillales</taxon>
        <taxon>Paenibacillaceae</taxon>
        <taxon>Paenibacillus</taxon>
    </lineage>
</organism>
<evidence type="ECO:0000313" key="3">
    <source>
        <dbReference type="Proteomes" id="UP000029518"/>
    </source>
</evidence>
<protein>
    <recommendedName>
        <fullName evidence="4">DUF3021 domain-containing protein</fullName>
    </recommendedName>
</protein>
<feature type="transmembrane region" description="Helical" evidence="1">
    <location>
        <begin position="41"/>
        <end position="61"/>
    </location>
</feature>
<keyword evidence="1" id="KW-0472">Membrane</keyword>
<evidence type="ECO:0008006" key="4">
    <source>
        <dbReference type="Google" id="ProtNLM"/>
    </source>
</evidence>
<dbReference type="EMBL" id="CP009285">
    <property type="protein sequence ID" value="AIQ57596.1"/>
    <property type="molecule type" value="Genomic_DNA"/>
</dbReference>
<dbReference type="Proteomes" id="UP000029518">
    <property type="component" value="Chromosome"/>
</dbReference>
<reference evidence="2" key="1">
    <citation type="submission" date="2014-08" db="EMBL/GenBank/DDBJ databases">
        <title>Comparative genomics of the Paenibacillus odorifer group.</title>
        <authorList>
            <person name="den Bakker H.C."/>
            <person name="Tsai Y.-C.Y.-C."/>
            <person name="Martin N."/>
            <person name="Korlach J."/>
            <person name="Wiedmann M."/>
        </authorList>
    </citation>
    <scope>NUCLEOTIDE SEQUENCE [LARGE SCALE GENOMIC DNA]</scope>
    <source>
        <strain evidence="2">DSM 13188</strain>
    </source>
</reference>